<protein>
    <submittedName>
        <fullName evidence="1">Uncharacterized protein</fullName>
    </submittedName>
</protein>
<proteinExistence type="predicted"/>
<dbReference type="PATRIC" id="fig|1679170.3.peg.2629"/>
<dbReference type="Proteomes" id="UP000037146">
    <property type="component" value="Unassembled WGS sequence"/>
</dbReference>
<evidence type="ECO:0000313" key="2">
    <source>
        <dbReference type="Proteomes" id="UP000037146"/>
    </source>
</evidence>
<comment type="caution">
    <text evidence="1">The sequence shown here is derived from an EMBL/GenBank/DDBJ whole genome shotgun (WGS) entry which is preliminary data.</text>
</comment>
<reference evidence="2" key="1">
    <citation type="submission" date="2015-07" db="EMBL/GenBank/DDBJ databases">
        <title>Genome sequencing project for genomic taxonomy and phylogenomics of Bacillus-like bacteria.</title>
        <authorList>
            <person name="Liu B."/>
            <person name="Wang J."/>
            <person name="Zhu Y."/>
            <person name="Liu G."/>
            <person name="Chen Q."/>
            <person name="Chen Z."/>
            <person name="Lan J."/>
            <person name="Che J."/>
            <person name="Ge C."/>
            <person name="Shi H."/>
            <person name="Pan Z."/>
            <person name="Liu X."/>
        </authorList>
    </citation>
    <scope>NUCLEOTIDE SEQUENCE [LARGE SCALE GENOMIC DNA]</scope>
    <source>
        <strain evidence="2">FJAT-27997</strain>
    </source>
</reference>
<gene>
    <name evidence="1" type="ORF">AC625_11615</name>
</gene>
<organism evidence="1 2">
    <name type="scientific">Peribacillus loiseleuriae</name>
    <dbReference type="NCBI Taxonomy" id="1679170"/>
    <lineage>
        <taxon>Bacteria</taxon>
        <taxon>Bacillati</taxon>
        <taxon>Bacillota</taxon>
        <taxon>Bacilli</taxon>
        <taxon>Bacillales</taxon>
        <taxon>Bacillaceae</taxon>
        <taxon>Peribacillus</taxon>
    </lineage>
</organism>
<evidence type="ECO:0000313" key="1">
    <source>
        <dbReference type="EMBL" id="KMY50072.1"/>
    </source>
</evidence>
<name>A0A0K9GV01_9BACI</name>
<sequence length="73" mass="8278">MNKQAIFIIEESHPFVKYISSQTCPFSHFIYYSNAAPLVEQVKKAAEAAATVLKFLHPLAIHEAQKSALHHRE</sequence>
<dbReference type="AlphaFoldDB" id="A0A0K9GV01"/>
<keyword evidence="2" id="KW-1185">Reference proteome</keyword>
<dbReference type="RefSeq" id="WP_049681426.1">
    <property type="nucleotide sequence ID" value="NZ_LFZW01000001.1"/>
</dbReference>
<accession>A0A0K9GV01</accession>
<dbReference type="EMBL" id="LFZW01000001">
    <property type="protein sequence ID" value="KMY50072.1"/>
    <property type="molecule type" value="Genomic_DNA"/>
</dbReference>